<evidence type="ECO:0000313" key="2">
    <source>
        <dbReference type="EMBL" id="CAG8512289.1"/>
    </source>
</evidence>
<dbReference type="Pfam" id="PF04841">
    <property type="entry name" value="Vps16_N"/>
    <property type="match status" value="1"/>
</dbReference>
<organism evidence="2 3">
    <name type="scientific">Funneliformis mosseae</name>
    <name type="common">Endomycorrhizal fungus</name>
    <name type="synonym">Glomus mosseae</name>
    <dbReference type="NCBI Taxonomy" id="27381"/>
    <lineage>
        <taxon>Eukaryota</taxon>
        <taxon>Fungi</taxon>
        <taxon>Fungi incertae sedis</taxon>
        <taxon>Mucoromycota</taxon>
        <taxon>Glomeromycotina</taxon>
        <taxon>Glomeromycetes</taxon>
        <taxon>Glomerales</taxon>
        <taxon>Glomeraceae</taxon>
        <taxon>Funneliformis</taxon>
    </lineage>
</organism>
<dbReference type="GO" id="GO:0016197">
    <property type="term" value="P:endosomal transport"/>
    <property type="evidence" value="ECO:0007669"/>
    <property type="project" value="TreeGrafter"/>
</dbReference>
<evidence type="ECO:0000259" key="1">
    <source>
        <dbReference type="Pfam" id="PF04841"/>
    </source>
</evidence>
<protein>
    <submittedName>
        <fullName evidence="2">119_t:CDS:1</fullName>
    </submittedName>
</protein>
<feature type="domain" description="Vps16 N-terminal" evidence="1">
    <location>
        <begin position="4"/>
        <end position="45"/>
    </location>
</feature>
<gene>
    <name evidence="2" type="ORF">FMOSSE_LOCUS4600</name>
</gene>
<dbReference type="GO" id="GO:0042144">
    <property type="term" value="P:vacuole fusion, non-autophagic"/>
    <property type="evidence" value="ECO:0007669"/>
    <property type="project" value="TreeGrafter"/>
</dbReference>
<name>A0A9N8ZZ88_FUNMO</name>
<sequence length="56" mass="6783">MAPPTTDWIQMQDRFYRKQEIYTMLWKHMDLSKYMIAGASYGGPIGRYSKYRCFYS</sequence>
<dbReference type="InterPro" id="IPR006926">
    <property type="entry name" value="Vps16_N"/>
</dbReference>
<dbReference type="GO" id="GO:0005768">
    <property type="term" value="C:endosome"/>
    <property type="evidence" value="ECO:0007669"/>
    <property type="project" value="TreeGrafter"/>
</dbReference>
<dbReference type="Proteomes" id="UP000789375">
    <property type="component" value="Unassembled WGS sequence"/>
</dbReference>
<reference evidence="2" key="1">
    <citation type="submission" date="2021-06" db="EMBL/GenBank/DDBJ databases">
        <authorList>
            <person name="Kallberg Y."/>
            <person name="Tangrot J."/>
            <person name="Rosling A."/>
        </authorList>
    </citation>
    <scope>NUCLEOTIDE SEQUENCE</scope>
    <source>
        <strain evidence="2">87-6 pot B 2015</strain>
    </source>
</reference>
<proteinExistence type="predicted"/>
<dbReference type="PANTHER" id="PTHR12811:SF0">
    <property type="entry name" value="VACUOLAR PROTEIN SORTING-ASSOCIATED PROTEIN 16 HOMOLOG"/>
    <property type="match status" value="1"/>
</dbReference>
<accession>A0A9N8ZZ88</accession>
<dbReference type="GO" id="GO:0003779">
    <property type="term" value="F:actin binding"/>
    <property type="evidence" value="ECO:0007669"/>
    <property type="project" value="TreeGrafter"/>
</dbReference>
<keyword evidence="3" id="KW-1185">Reference proteome</keyword>
<dbReference type="InterPro" id="IPR016534">
    <property type="entry name" value="VPS16"/>
</dbReference>
<dbReference type="GO" id="GO:0030897">
    <property type="term" value="C:HOPS complex"/>
    <property type="evidence" value="ECO:0007669"/>
    <property type="project" value="TreeGrafter"/>
</dbReference>
<dbReference type="AlphaFoldDB" id="A0A9N8ZZ88"/>
<dbReference type="EMBL" id="CAJVPP010000791">
    <property type="protein sequence ID" value="CAG8512289.1"/>
    <property type="molecule type" value="Genomic_DNA"/>
</dbReference>
<dbReference type="GO" id="GO:0006886">
    <property type="term" value="P:intracellular protein transport"/>
    <property type="evidence" value="ECO:0007669"/>
    <property type="project" value="InterPro"/>
</dbReference>
<evidence type="ECO:0000313" key="3">
    <source>
        <dbReference type="Proteomes" id="UP000789375"/>
    </source>
</evidence>
<dbReference type="PANTHER" id="PTHR12811">
    <property type="entry name" value="VACUOLAR PROTEIN SORTING VPS16"/>
    <property type="match status" value="1"/>
</dbReference>
<comment type="caution">
    <text evidence="2">The sequence shown here is derived from an EMBL/GenBank/DDBJ whole genome shotgun (WGS) entry which is preliminary data.</text>
</comment>